<dbReference type="SMART" id="SM01281">
    <property type="entry name" value="Med12"/>
    <property type="match status" value="1"/>
</dbReference>
<keyword evidence="4" id="KW-0805">Transcription regulation</keyword>
<keyword evidence="11" id="KW-1185">Reference proteome</keyword>
<keyword evidence="5" id="KW-0804">Transcription</keyword>
<feature type="region of interest" description="Disordered" evidence="8">
    <location>
        <begin position="1764"/>
        <end position="1794"/>
    </location>
</feature>
<comment type="caution">
    <text evidence="10">The sequence shown here is derived from an EMBL/GenBank/DDBJ whole genome shotgun (WGS) entry which is preliminary data.</text>
</comment>
<feature type="region of interest" description="Disordered" evidence="8">
    <location>
        <begin position="1"/>
        <end position="26"/>
    </location>
</feature>
<feature type="region of interest" description="Disordered" evidence="8">
    <location>
        <begin position="1202"/>
        <end position="1226"/>
    </location>
</feature>
<sequence>MPPNNSCGRMNQLSSSNSDPPRCPTEQELERLGLHPYALEPPEWRLPIQTNQPALGFPGLHPTHAGQQEDAMTKSLVQGGFSARTFVGVRSLLSHLNYPLHKTESFSAHQMIYKKLSDDAGFNISSAGLSALIEARRRYCAISQYDTKSTIKIPGRVTLNDQKRENWLRELADPDVPLLKLSKNVPHGYKGEKLLDMLVQRRIEPARAVWYIRLIGLNEIIAQRNKNDLMHVKYTITFSSEFCQFLQKQLGEVTVPLQLSLTSTTSLITGSSRLAGMNVRSKLRSSTLSDPESRKGWVAKFTHSVQILKKLYAENLIDKPTLFKWFVDQLKLANLAQVHFLLDIHQLVVDKFCLSSNLVRGFVEACLGQIRYINKQNFTPYLSNLELRLRLAIQSSFIICADNFVWPDLWSSNRVILEDILLSCTSTSSSSTEPFQQHISSVEVKEMLRNDFFAVDWRISELVGDIGTGTGPPTNTFTRRARLVEILDGFSDYQDFTKLYQTFFLAPEPGDATTFKDRIEILLSWSTTPFRISDDRIYLTCQMLACVRKDRKIVAEDFQNHFIGWLEQVETTGHGDTLVRLFSELSKRNVFSYGAYIQRMVAKGDMEDDVMAGKSSGLQTLLSEWMPLASTSKLLRSSGAHLRRSPGRDVARNGLLSALADITAALATSDYSKIVDIFTRPLDVYKPTSASRKVVAEVLPDPLCRLVSELSSSMSTRASHAKPRPSIHLASAALSWGICILESCKDYSTLHDVFQHVLQHIFDGMVAHDHSLVLDTFGIHSRFSYLHAVCVAIRNSRRVLEIEARLGSLVSRLFEIYLQLAQSNATSGMDLRLRFARSLRTLVIESRAAGGQVLDVLNRATGETGAVSMTKLLIMKPMLPSPCSSGSLPSITQDMLHLFLHSPSPESISNLFNRYWVVHGSDPLAAPSVWNSLVFVLGTFTQQGLAPNQSSQVARPATSGQSSPDWNNLRSTVLRLCEELAARSQGSLTSCVVRSGSLPPPDGIVSKYQDGVEPVSEEGEECEDSTDANQTSTGPFYIGPTLSPVLRMLYLELISTGALSIEVVLEVSVLKPLDDLPHSVARMMGGSKKELLAYEDVVNRVLGLYDLTRALLVSRSPFEPDEGKPPMDQASPSKMMTLSLADSTQGQQSDSIEMSGELFVKTWILKSERERWLEGSPAGPAFYSRLLLSVLVTTKGLMDISPSASNGTPVREEAGRSAMEEDRSSSPPLKNYLNRLLEILERFRVLLCTELSTMRQVMMYRADLIMDPIIKFIDKNSLGSSFNTKLMQTVETLLPYTQPGKFFSPCFKPDLVYHKYPYLESVFKNACVFTHAARTRQFELYLRLLASGFPPQLDEKSPPPTDLNAVFGALVEVMARKLHLTDSKEASPLFLTHLLPMVAEAVVIKLSAYLGISIFKLFAPSQIDPDYEVSRIHHICRCINMLTDLLMTRTAQPNGDVCVKSSGGTGQLMCNATLESYLSYWNQLKNGLTGFSAKFIQASYVGAGSGGVTDLDARSIRCLLHSIQVLLKALPGLVGQLGQVKGTIAEILVEIAMSSQAHPTLMSQIMDTVGILLFPTIPDDITSTAVVGTMRKRFRWLHIPITEFQDTTSTSILPMTRLKYILGSSLRGVTTSIQERTKDGAVRLLEEKAWEELEKMELGGPGFLSVDGLKCQTLSQTEVAPETKMRRKRKRGSIGDSRTGDGVEEGAKDGEEGEESEWEEELTRGERTNFEHELNTDLLSTLPLHFLRSLYPSKTHLEATCHVHPEPESEGGADGSGESIAPAPTVNVAPTKKRKIGQSELASVAVHQPDIEAEASEHVGPTLRSTRSSRRKSAANVPPPAPAPAPAPPASTRRGKKR</sequence>
<keyword evidence="6" id="KW-0539">Nucleus</keyword>
<evidence type="ECO:0000256" key="2">
    <source>
        <dbReference type="ARBA" id="ARBA00010289"/>
    </source>
</evidence>
<comment type="subcellular location">
    <subcellularLocation>
        <location evidence="1">Nucleus</location>
    </subcellularLocation>
</comment>
<protein>
    <recommendedName>
        <fullName evidence="3">Mediator of RNA polymerase II transcription subunit 12</fullName>
    </recommendedName>
    <alternativeName>
        <fullName evidence="7">Mediator complex subunit 12</fullName>
    </alternativeName>
</protein>
<feature type="region of interest" description="Disordered" evidence="8">
    <location>
        <begin position="1677"/>
        <end position="1729"/>
    </location>
</feature>
<reference evidence="10" key="1">
    <citation type="submission" date="2013-11" db="EMBL/GenBank/DDBJ databases">
        <title>Genome sequence of the fusiform rust pathogen reveals effectors for host alternation and coevolution with pine.</title>
        <authorList>
            <consortium name="DOE Joint Genome Institute"/>
            <person name="Smith K."/>
            <person name="Pendleton A."/>
            <person name="Kubisiak T."/>
            <person name="Anderson C."/>
            <person name="Salamov A."/>
            <person name="Aerts A."/>
            <person name="Riley R."/>
            <person name="Clum A."/>
            <person name="Lindquist E."/>
            <person name="Ence D."/>
            <person name="Campbell M."/>
            <person name="Kronenberg Z."/>
            <person name="Feau N."/>
            <person name="Dhillon B."/>
            <person name="Hamelin R."/>
            <person name="Burleigh J."/>
            <person name="Smith J."/>
            <person name="Yandell M."/>
            <person name="Nelson C."/>
            <person name="Grigoriev I."/>
            <person name="Davis J."/>
        </authorList>
    </citation>
    <scope>NUCLEOTIDE SEQUENCE</scope>
    <source>
        <strain evidence="10">G11</strain>
    </source>
</reference>
<dbReference type="InterPro" id="IPR019035">
    <property type="entry name" value="Mediator_Med12"/>
</dbReference>
<accession>A0A9P6NQV7</accession>
<proteinExistence type="inferred from homology"/>
<evidence type="ECO:0000256" key="1">
    <source>
        <dbReference type="ARBA" id="ARBA00004123"/>
    </source>
</evidence>
<comment type="similarity">
    <text evidence="2">Belongs to the Mediator complex subunit 12 family.</text>
</comment>
<dbReference type="Proteomes" id="UP000886653">
    <property type="component" value="Unassembled WGS sequence"/>
</dbReference>
<feature type="compositionally biased region" description="Basic and acidic residues" evidence="8">
    <location>
        <begin position="1698"/>
        <end position="1710"/>
    </location>
</feature>
<feature type="compositionally biased region" description="Pro residues" evidence="8">
    <location>
        <begin position="1837"/>
        <end position="1849"/>
    </location>
</feature>
<evidence type="ECO:0000256" key="4">
    <source>
        <dbReference type="ARBA" id="ARBA00023015"/>
    </source>
</evidence>
<dbReference type="Pfam" id="PF09497">
    <property type="entry name" value="Med12"/>
    <property type="match status" value="1"/>
</dbReference>
<dbReference type="PANTHER" id="PTHR46567:SF1">
    <property type="entry name" value="MEDIATOR OF RNA POLYMERASE II TRANSCRIPTION SUBUNIT 12"/>
    <property type="match status" value="1"/>
</dbReference>
<feature type="compositionally biased region" description="Basic and acidic residues" evidence="8">
    <location>
        <begin position="1210"/>
        <end position="1224"/>
    </location>
</feature>
<evidence type="ECO:0000256" key="8">
    <source>
        <dbReference type="SAM" id="MobiDB-lite"/>
    </source>
</evidence>
<dbReference type="EMBL" id="MU167242">
    <property type="protein sequence ID" value="KAG0147916.1"/>
    <property type="molecule type" value="Genomic_DNA"/>
</dbReference>
<evidence type="ECO:0000256" key="3">
    <source>
        <dbReference type="ARBA" id="ARBA00019622"/>
    </source>
</evidence>
<gene>
    <name evidence="10" type="ORF">CROQUDRAFT_42064</name>
</gene>
<dbReference type="OrthoDB" id="20828at2759"/>
<dbReference type="GO" id="GO:0003712">
    <property type="term" value="F:transcription coregulator activity"/>
    <property type="evidence" value="ECO:0007669"/>
    <property type="project" value="InterPro"/>
</dbReference>
<feature type="compositionally biased region" description="Acidic residues" evidence="8">
    <location>
        <begin position="1711"/>
        <end position="1720"/>
    </location>
</feature>
<name>A0A9P6NQV7_9BASI</name>
<feature type="region of interest" description="Disordered" evidence="8">
    <location>
        <begin position="1806"/>
        <end position="1858"/>
    </location>
</feature>
<evidence type="ECO:0000313" key="11">
    <source>
        <dbReference type="Proteomes" id="UP000886653"/>
    </source>
</evidence>
<organism evidence="10 11">
    <name type="scientific">Cronartium quercuum f. sp. fusiforme G11</name>
    <dbReference type="NCBI Taxonomy" id="708437"/>
    <lineage>
        <taxon>Eukaryota</taxon>
        <taxon>Fungi</taxon>
        <taxon>Dikarya</taxon>
        <taxon>Basidiomycota</taxon>
        <taxon>Pucciniomycotina</taxon>
        <taxon>Pucciniomycetes</taxon>
        <taxon>Pucciniales</taxon>
        <taxon>Coleosporiaceae</taxon>
        <taxon>Cronartium</taxon>
    </lineage>
</organism>
<evidence type="ECO:0000313" key="10">
    <source>
        <dbReference type="EMBL" id="KAG0147916.1"/>
    </source>
</evidence>
<feature type="domain" description="Mediator complex subunit Med12" evidence="9">
    <location>
        <begin position="150"/>
        <end position="213"/>
    </location>
</feature>
<dbReference type="PANTHER" id="PTHR46567">
    <property type="entry name" value="MEDIATOR OF RNA POLYMERASE II TRANSCRIPTION SUBUNIT 12"/>
    <property type="match status" value="1"/>
</dbReference>
<feature type="compositionally biased region" description="Polar residues" evidence="8">
    <location>
        <begin position="1"/>
        <end position="19"/>
    </location>
</feature>
<evidence type="ECO:0000259" key="9">
    <source>
        <dbReference type="SMART" id="SM01281"/>
    </source>
</evidence>
<dbReference type="GO" id="GO:0016592">
    <property type="term" value="C:mediator complex"/>
    <property type="evidence" value="ECO:0007669"/>
    <property type="project" value="InterPro"/>
</dbReference>
<evidence type="ECO:0000256" key="6">
    <source>
        <dbReference type="ARBA" id="ARBA00023242"/>
    </source>
</evidence>
<evidence type="ECO:0000256" key="5">
    <source>
        <dbReference type="ARBA" id="ARBA00023163"/>
    </source>
</evidence>
<evidence type="ECO:0000256" key="7">
    <source>
        <dbReference type="ARBA" id="ARBA00032010"/>
    </source>
</evidence>
<dbReference type="GO" id="GO:0006357">
    <property type="term" value="P:regulation of transcription by RNA polymerase II"/>
    <property type="evidence" value="ECO:0007669"/>
    <property type="project" value="InterPro"/>
</dbReference>